<evidence type="ECO:0000313" key="1">
    <source>
        <dbReference type="EMBL" id="MBX50057.1"/>
    </source>
</evidence>
<name>A0A2P2P5S1_RHIMU</name>
<protein>
    <submittedName>
        <fullName evidence="1">Uncharacterized protein</fullName>
    </submittedName>
</protein>
<accession>A0A2P2P5S1</accession>
<dbReference type="EMBL" id="GGEC01069573">
    <property type="protein sequence ID" value="MBX50057.1"/>
    <property type="molecule type" value="Transcribed_RNA"/>
</dbReference>
<dbReference type="AlphaFoldDB" id="A0A2P2P5S1"/>
<sequence length="27" mass="2817">MAEDCSSVLAGPPDLLSLVAKQSIKML</sequence>
<organism evidence="1">
    <name type="scientific">Rhizophora mucronata</name>
    <name type="common">Asiatic mangrove</name>
    <dbReference type="NCBI Taxonomy" id="61149"/>
    <lineage>
        <taxon>Eukaryota</taxon>
        <taxon>Viridiplantae</taxon>
        <taxon>Streptophyta</taxon>
        <taxon>Embryophyta</taxon>
        <taxon>Tracheophyta</taxon>
        <taxon>Spermatophyta</taxon>
        <taxon>Magnoliopsida</taxon>
        <taxon>eudicotyledons</taxon>
        <taxon>Gunneridae</taxon>
        <taxon>Pentapetalae</taxon>
        <taxon>rosids</taxon>
        <taxon>fabids</taxon>
        <taxon>Malpighiales</taxon>
        <taxon>Rhizophoraceae</taxon>
        <taxon>Rhizophora</taxon>
    </lineage>
</organism>
<reference evidence="1" key="1">
    <citation type="submission" date="2018-02" db="EMBL/GenBank/DDBJ databases">
        <title>Rhizophora mucronata_Transcriptome.</title>
        <authorList>
            <person name="Meera S.P."/>
            <person name="Sreeshan A."/>
            <person name="Augustine A."/>
        </authorList>
    </citation>
    <scope>NUCLEOTIDE SEQUENCE</scope>
    <source>
        <tissue evidence="1">Leaf</tissue>
    </source>
</reference>
<proteinExistence type="predicted"/>